<comment type="caution">
    <text evidence="12">The sequence shown here is derived from an EMBL/GenBank/DDBJ whole genome shotgun (WGS) entry which is preliminary data.</text>
</comment>
<dbReference type="SUPFAM" id="SSF52540">
    <property type="entry name" value="P-loop containing nucleoside triphosphate hydrolases"/>
    <property type="match status" value="1"/>
</dbReference>
<dbReference type="InterPro" id="IPR027417">
    <property type="entry name" value="P-loop_NTPase"/>
</dbReference>
<dbReference type="EMBL" id="JACHFL010000008">
    <property type="protein sequence ID" value="MBB5364024.1"/>
    <property type="molecule type" value="Genomic_DNA"/>
</dbReference>
<accession>A0A7W8JVR9</accession>
<dbReference type="InterPro" id="IPR007693">
    <property type="entry name" value="DNA_helicase_DnaB-like_N"/>
</dbReference>
<dbReference type="GO" id="GO:0005829">
    <property type="term" value="C:cytosol"/>
    <property type="evidence" value="ECO:0007669"/>
    <property type="project" value="TreeGrafter"/>
</dbReference>
<evidence type="ECO:0000313" key="12">
    <source>
        <dbReference type="EMBL" id="MBB5364024.1"/>
    </source>
</evidence>
<evidence type="ECO:0000256" key="8">
    <source>
        <dbReference type="ARBA" id="ARBA00023235"/>
    </source>
</evidence>
<dbReference type="GO" id="GO:0043139">
    <property type="term" value="F:5'-3' DNA helicase activity"/>
    <property type="evidence" value="ECO:0007669"/>
    <property type="project" value="UniProtKB-EC"/>
</dbReference>
<evidence type="ECO:0000313" key="13">
    <source>
        <dbReference type="Proteomes" id="UP000552709"/>
    </source>
</evidence>
<dbReference type="Pfam" id="PF00772">
    <property type="entry name" value="DnaB"/>
    <property type="match status" value="1"/>
</dbReference>
<evidence type="ECO:0000256" key="6">
    <source>
        <dbReference type="ARBA" id="ARBA00022840"/>
    </source>
</evidence>
<keyword evidence="4 12" id="KW-0378">Hydrolase</keyword>
<dbReference type="EC" id="5.6.2.3" evidence="9"/>
<keyword evidence="13" id="KW-1185">Reference proteome</keyword>
<dbReference type="PANTHER" id="PTHR30153">
    <property type="entry name" value="REPLICATIVE DNA HELICASE DNAB"/>
    <property type="match status" value="1"/>
</dbReference>
<evidence type="ECO:0000256" key="1">
    <source>
        <dbReference type="ARBA" id="ARBA00008428"/>
    </source>
</evidence>
<keyword evidence="7" id="KW-0238">DNA-binding</keyword>
<dbReference type="Gene3D" id="1.10.860.10">
    <property type="entry name" value="DNAb Helicase, Chain A"/>
    <property type="match status" value="1"/>
</dbReference>
<dbReference type="Pfam" id="PF03796">
    <property type="entry name" value="DnaB_C"/>
    <property type="match status" value="1"/>
</dbReference>
<evidence type="ECO:0000256" key="5">
    <source>
        <dbReference type="ARBA" id="ARBA00022806"/>
    </source>
</evidence>
<dbReference type="AlphaFoldDB" id="A0A7W8JVR9"/>
<reference evidence="12 13" key="1">
    <citation type="submission" date="2020-08" db="EMBL/GenBank/DDBJ databases">
        <title>Genomic Encyclopedia of Type Strains, Phase IV (KMG-IV): sequencing the most valuable type-strain genomes for metagenomic binning, comparative biology and taxonomic classification.</title>
        <authorList>
            <person name="Goeker M."/>
        </authorList>
    </citation>
    <scope>NUCLEOTIDE SEQUENCE [LARGE SCALE GENOMIC DNA]</scope>
    <source>
        <strain evidence="12 13">DSM 27939</strain>
    </source>
</reference>
<evidence type="ECO:0000259" key="11">
    <source>
        <dbReference type="PROSITE" id="PS51199"/>
    </source>
</evidence>
<keyword evidence="6" id="KW-0067">ATP-binding</keyword>
<dbReference type="GO" id="GO:0006260">
    <property type="term" value="P:DNA replication"/>
    <property type="evidence" value="ECO:0007669"/>
    <property type="project" value="UniProtKB-KW"/>
</dbReference>
<dbReference type="PANTHER" id="PTHR30153:SF2">
    <property type="entry name" value="REPLICATIVE DNA HELICASE"/>
    <property type="match status" value="1"/>
</dbReference>
<organism evidence="12 13">
    <name type="scientific">Deinococcus humi</name>
    <dbReference type="NCBI Taxonomy" id="662880"/>
    <lineage>
        <taxon>Bacteria</taxon>
        <taxon>Thermotogati</taxon>
        <taxon>Deinococcota</taxon>
        <taxon>Deinococci</taxon>
        <taxon>Deinococcales</taxon>
        <taxon>Deinococcaceae</taxon>
        <taxon>Deinococcus</taxon>
    </lineage>
</organism>
<feature type="domain" description="SF4 helicase" evidence="11">
    <location>
        <begin position="166"/>
        <end position="431"/>
    </location>
</feature>
<dbReference type="InterPro" id="IPR016136">
    <property type="entry name" value="DNA_helicase_N/primase_C"/>
</dbReference>
<evidence type="ECO:0000256" key="3">
    <source>
        <dbReference type="ARBA" id="ARBA00022741"/>
    </source>
</evidence>
<dbReference type="GO" id="GO:0005524">
    <property type="term" value="F:ATP binding"/>
    <property type="evidence" value="ECO:0007669"/>
    <property type="project" value="UniProtKB-KW"/>
</dbReference>
<evidence type="ECO:0000256" key="4">
    <source>
        <dbReference type="ARBA" id="ARBA00022801"/>
    </source>
</evidence>
<dbReference type="Gene3D" id="3.40.50.300">
    <property type="entry name" value="P-loop containing nucleotide triphosphate hydrolases"/>
    <property type="match status" value="1"/>
</dbReference>
<dbReference type="PROSITE" id="PS51199">
    <property type="entry name" value="SF4_HELICASE"/>
    <property type="match status" value="1"/>
</dbReference>
<keyword evidence="8" id="KW-0413">Isomerase</keyword>
<evidence type="ECO:0000256" key="10">
    <source>
        <dbReference type="ARBA" id="ARBA00048954"/>
    </source>
</evidence>
<dbReference type="InterPro" id="IPR007694">
    <property type="entry name" value="DNA_helicase_DnaB-like_C"/>
</dbReference>
<evidence type="ECO:0000256" key="2">
    <source>
        <dbReference type="ARBA" id="ARBA00022705"/>
    </source>
</evidence>
<proteinExistence type="inferred from homology"/>
<dbReference type="GO" id="GO:0003677">
    <property type="term" value="F:DNA binding"/>
    <property type="evidence" value="ECO:0007669"/>
    <property type="project" value="UniProtKB-KW"/>
</dbReference>
<evidence type="ECO:0000256" key="9">
    <source>
        <dbReference type="ARBA" id="ARBA00044969"/>
    </source>
</evidence>
<comment type="catalytic activity">
    <reaction evidence="10">
        <text>ATP + H2O = ADP + phosphate + H(+)</text>
        <dbReference type="Rhea" id="RHEA:13065"/>
        <dbReference type="ChEBI" id="CHEBI:15377"/>
        <dbReference type="ChEBI" id="CHEBI:15378"/>
        <dbReference type="ChEBI" id="CHEBI:30616"/>
        <dbReference type="ChEBI" id="CHEBI:43474"/>
        <dbReference type="ChEBI" id="CHEBI:456216"/>
        <dbReference type="EC" id="5.6.2.3"/>
    </reaction>
</comment>
<keyword evidence="2" id="KW-0235">DNA replication</keyword>
<dbReference type="GO" id="GO:0016787">
    <property type="term" value="F:hydrolase activity"/>
    <property type="evidence" value="ECO:0007669"/>
    <property type="project" value="UniProtKB-KW"/>
</dbReference>
<gene>
    <name evidence="12" type="ORF">HNQ08_003131</name>
</gene>
<dbReference type="RefSeq" id="WP_184133812.1">
    <property type="nucleotide sequence ID" value="NZ_JACHFL010000008.1"/>
</dbReference>
<keyword evidence="3" id="KW-0547">Nucleotide-binding</keyword>
<comment type="similarity">
    <text evidence="1">Belongs to the helicase family. DnaB subfamily.</text>
</comment>
<dbReference type="CDD" id="cd00984">
    <property type="entry name" value="DnaB_C"/>
    <property type="match status" value="1"/>
</dbReference>
<name>A0A7W8JVR9_9DEIO</name>
<evidence type="ECO:0000256" key="7">
    <source>
        <dbReference type="ARBA" id="ARBA00023125"/>
    </source>
</evidence>
<dbReference type="InterPro" id="IPR036185">
    <property type="entry name" value="DNA_heli_DnaB-like_N_sf"/>
</dbReference>
<dbReference type="Proteomes" id="UP000552709">
    <property type="component" value="Unassembled WGS sequence"/>
</dbReference>
<protein>
    <recommendedName>
        <fullName evidence="9">DNA 5'-3' helicase</fullName>
        <ecNumber evidence="9">5.6.2.3</ecNumber>
    </recommendedName>
</protein>
<sequence length="433" mass="46719">MTRPPPSDPHVEAQLLAAVMIDADQWPVIAELPSETFYSLGCRGVFEAMTALHAAGLPVDDLGLIAQQGQQHAHPSFDLAFLSGVMATETSGHYATEYAAVVRGLHARRLTIRAAYTLIHHAAEGDLTGEELATLASQVVTPLDQRARHQFVSHAQAIDAALADLDNPVPDAIHTGFPDLDQEILGFEPGALYVLAARPAMGKTALGYGFALNAARAGHGVAVASLEMSPKALSLRALATDAGVDLNRIRHRTLSPMERNRLGAAGHRLRSLPIQFMDATDQTGASIARDARVLHAAGQLDLLLIDYLQLIESGKNGGENRQQEVSQISRSLKKLAMELQIPVVVLSQLSRGVEARPSKRPMLSDLRESGAIEQDADTVMFIYRDEYYNPHTDQQGVAEIILGKQRNGPVGSVLLSYSSEFVRFGNLARDVVG</sequence>
<keyword evidence="5 12" id="KW-0347">Helicase</keyword>
<dbReference type="SUPFAM" id="SSF48024">
    <property type="entry name" value="N-terminal domain of DnaB helicase"/>
    <property type="match status" value="1"/>
</dbReference>